<evidence type="ECO:0000256" key="2">
    <source>
        <dbReference type="SAM" id="MobiDB-lite"/>
    </source>
</evidence>
<evidence type="ECO:0000313" key="4">
    <source>
        <dbReference type="EMBL" id="TQV96060.1"/>
    </source>
</evidence>
<dbReference type="STRING" id="43265.A0A545V2W6"/>
<dbReference type="Proteomes" id="UP000315783">
    <property type="component" value="Unassembled WGS sequence"/>
</dbReference>
<dbReference type="OrthoDB" id="449487at2759"/>
<gene>
    <name evidence="4" type="ORF">IF1G_04643</name>
</gene>
<sequence>MFQRAQSAPVDVVKELQPVIHHIFEKVTGTWQYIVADATTAVAAIIDPVLDLDPSTRKLGTESADELLSIVQKNGYKVEHILETHIHADHVTAAAYLQHMLRDENNRGPSIGIGRRIESVQKLFQKLYGIPEDEIQETHQRHFDDDEIFYIGNLQVQAIHLPGHTPDHMGYKIGDNIFCGDSLFAADLGSSRCDFPGGSAKDLYESGQKLLGFPDHVRIWSGHDYPSPERNEPVPYQSVGEHKKSNKHLMGGITQADFIAMRESRDATLAEPKLLHQSLQLNVRGGRLPKPSSGHSMIQMPMTAANGGW</sequence>
<evidence type="ECO:0000259" key="3">
    <source>
        <dbReference type="SMART" id="SM00849"/>
    </source>
</evidence>
<dbReference type="GO" id="GO:0006749">
    <property type="term" value="P:glutathione metabolic process"/>
    <property type="evidence" value="ECO:0007669"/>
    <property type="project" value="InterPro"/>
</dbReference>
<dbReference type="SUPFAM" id="SSF56281">
    <property type="entry name" value="Metallo-hydrolase/oxidoreductase"/>
    <property type="match status" value="1"/>
</dbReference>
<dbReference type="EMBL" id="SPUK01000006">
    <property type="protein sequence ID" value="TQV96060.1"/>
    <property type="molecule type" value="Genomic_DNA"/>
</dbReference>
<dbReference type="PANTHER" id="PTHR43084">
    <property type="entry name" value="PERSULFIDE DIOXYGENASE ETHE1"/>
    <property type="match status" value="1"/>
</dbReference>
<dbReference type="GO" id="GO:0046872">
    <property type="term" value="F:metal ion binding"/>
    <property type="evidence" value="ECO:0007669"/>
    <property type="project" value="UniProtKB-KW"/>
</dbReference>
<evidence type="ECO:0000256" key="1">
    <source>
        <dbReference type="ARBA" id="ARBA00022723"/>
    </source>
</evidence>
<proteinExistence type="predicted"/>
<dbReference type="Gene3D" id="3.60.15.10">
    <property type="entry name" value="Ribonuclease Z/Hydroxyacylglutathione hydrolase-like"/>
    <property type="match status" value="1"/>
</dbReference>
<feature type="region of interest" description="Disordered" evidence="2">
    <location>
        <begin position="289"/>
        <end position="309"/>
    </location>
</feature>
<accession>A0A545V2W6</accession>
<feature type="domain" description="Metallo-beta-lactamase" evidence="3">
    <location>
        <begin position="29"/>
        <end position="223"/>
    </location>
</feature>
<evidence type="ECO:0000313" key="5">
    <source>
        <dbReference type="Proteomes" id="UP000315783"/>
    </source>
</evidence>
<protein>
    <submittedName>
        <fullName evidence="4">Metallo-beta-lactamase domain-containing protein</fullName>
    </submittedName>
</protein>
<organism evidence="4 5">
    <name type="scientific">Cordyceps javanica</name>
    <dbReference type="NCBI Taxonomy" id="43265"/>
    <lineage>
        <taxon>Eukaryota</taxon>
        <taxon>Fungi</taxon>
        <taxon>Dikarya</taxon>
        <taxon>Ascomycota</taxon>
        <taxon>Pezizomycotina</taxon>
        <taxon>Sordariomycetes</taxon>
        <taxon>Hypocreomycetidae</taxon>
        <taxon>Hypocreales</taxon>
        <taxon>Cordycipitaceae</taxon>
        <taxon>Cordyceps</taxon>
    </lineage>
</organism>
<keyword evidence="1" id="KW-0479">Metal-binding</keyword>
<comment type="caution">
    <text evidence="4">The sequence shown here is derived from an EMBL/GenBank/DDBJ whole genome shotgun (WGS) entry which is preliminary data.</text>
</comment>
<dbReference type="InterPro" id="IPR036866">
    <property type="entry name" value="RibonucZ/Hydroxyglut_hydro"/>
</dbReference>
<dbReference type="PANTHER" id="PTHR43084:SF1">
    <property type="entry name" value="PERSULFIDE DIOXYGENASE ETHE1, MITOCHONDRIAL"/>
    <property type="match status" value="1"/>
</dbReference>
<dbReference type="SMART" id="SM00849">
    <property type="entry name" value="Lactamase_B"/>
    <property type="match status" value="1"/>
</dbReference>
<dbReference type="AlphaFoldDB" id="A0A545V2W6"/>
<dbReference type="Pfam" id="PF00753">
    <property type="entry name" value="Lactamase_B"/>
    <property type="match status" value="1"/>
</dbReference>
<dbReference type="InterPro" id="IPR044528">
    <property type="entry name" value="POD-like_MBL-fold"/>
</dbReference>
<dbReference type="CDD" id="cd07724">
    <property type="entry name" value="POD-like_MBL-fold"/>
    <property type="match status" value="1"/>
</dbReference>
<name>A0A545V2W6_9HYPO</name>
<dbReference type="GO" id="GO:0070813">
    <property type="term" value="P:hydrogen sulfide metabolic process"/>
    <property type="evidence" value="ECO:0007669"/>
    <property type="project" value="TreeGrafter"/>
</dbReference>
<dbReference type="InterPro" id="IPR051682">
    <property type="entry name" value="Mito_Persulfide_Diox"/>
</dbReference>
<dbReference type="GO" id="GO:0050313">
    <property type="term" value="F:sulfur dioxygenase activity"/>
    <property type="evidence" value="ECO:0007669"/>
    <property type="project" value="InterPro"/>
</dbReference>
<reference evidence="4 5" key="1">
    <citation type="journal article" date="2019" name="Appl. Microbiol. Biotechnol.">
        <title>Genome sequence of Isaria javanica and comparative genome analysis insights into family S53 peptidase evolution in fungal entomopathogens.</title>
        <authorList>
            <person name="Lin R."/>
            <person name="Zhang X."/>
            <person name="Xin B."/>
            <person name="Zou M."/>
            <person name="Gao Y."/>
            <person name="Qin F."/>
            <person name="Hu Q."/>
            <person name="Xie B."/>
            <person name="Cheng X."/>
        </authorList>
    </citation>
    <scope>NUCLEOTIDE SEQUENCE [LARGE SCALE GENOMIC DNA]</scope>
    <source>
        <strain evidence="4 5">IJ1G</strain>
    </source>
</reference>
<keyword evidence="5" id="KW-1185">Reference proteome</keyword>
<dbReference type="InterPro" id="IPR001279">
    <property type="entry name" value="Metallo-B-lactamas"/>
</dbReference>